<dbReference type="EC" id="1.20.4.1" evidence="4"/>
<keyword evidence="8" id="KW-1185">Reference proteome</keyword>
<reference evidence="5" key="4">
    <citation type="submission" date="2023-01" db="EMBL/GenBank/DDBJ databases">
        <title>Draft genome sequence of Aliivibrio sifiae strain NBRC 105001.</title>
        <authorList>
            <person name="Sun Q."/>
            <person name="Mori K."/>
        </authorList>
    </citation>
    <scope>NUCLEOTIDE SEQUENCE</scope>
    <source>
        <strain evidence="5">NBRC 105001</strain>
    </source>
</reference>
<dbReference type="InterPro" id="IPR006660">
    <property type="entry name" value="Arsenate_reductase-like"/>
</dbReference>
<evidence type="ECO:0000256" key="4">
    <source>
        <dbReference type="RuleBase" id="RU362029"/>
    </source>
</evidence>
<dbReference type="EMBL" id="BSOU01000004">
    <property type="protein sequence ID" value="GLR74864.1"/>
    <property type="molecule type" value="Genomic_DNA"/>
</dbReference>
<dbReference type="AlphaFoldDB" id="A0A2S7XHA4"/>
<dbReference type="GO" id="GO:0008794">
    <property type="term" value="F:arsenate reductase (glutaredoxin) activity"/>
    <property type="evidence" value="ECO:0007669"/>
    <property type="project" value="UniProtKB-UniRule"/>
</dbReference>
<dbReference type="SUPFAM" id="SSF52833">
    <property type="entry name" value="Thioredoxin-like"/>
    <property type="match status" value="1"/>
</dbReference>
<reference evidence="8" key="3">
    <citation type="journal article" date="2019" name="Int. J. Syst. Evol. Microbiol.">
        <title>The Global Catalogue of Microorganisms (GCM) 10K type strain sequencing project: providing services to taxonomists for standard genome sequencing and annotation.</title>
        <authorList>
            <consortium name="The Broad Institute Genomics Platform"/>
            <consortium name="The Broad Institute Genome Sequencing Center for Infectious Disease"/>
            <person name="Wu L."/>
            <person name="Ma J."/>
        </authorList>
    </citation>
    <scope>NUCLEOTIDE SEQUENCE [LARGE SCALE GENOMIC DNA]</scope>
    <source>
        <strain evidence="8">NBRC 105001</strain>
    </source>
</reference>
<dbReference type="CDD" id="cd03034">
    <property type="entry name" value="ArsC_ArsC"/>
    <property type="match status" value="1"/>
</dbReference>
<gene>
    <name evidence="5" type="primary">yfgD</name>
    <name evidence="6" type="ORF">BTO23_01450</name>
    <name evidence="5" type="ORF">GCM10007855_17380</name>
</gene>
<proteinExistence type="inferred from homology"/>
<reference evidence="5" key="1">
    <citation type="journal article" date="2014" name="Int. J. Syst. Evol. Microbiol.">
        <title>Complete genome of a new Firmicutes species belonging to the dominant human colonic microbiota ('Ruminococcus bicirculans') reveals two chromosomes and a selective capacity to utilize plant glucans.</title>
        <authorList>
            <consortium name="NISC Comparative Sequencing Program"/>
            <person name="Wegmann U."/>
            <person name="Louis P."/>
            <person name="Goesmann A."/>
            <person name="Henrissat B."/>
            <person name="Duncan S.H."/>
            <person name="Flint H.J."/>
        </authorList>
    </citation>
    <scope>NUCLEOTIDE SEQUENCE</scope>
    <source>
        <strain evidence="5">NBRC 105001</strain>
    </source>
</reference>
<dbReference type="PROSITE" id="PS51353">
    <property type="entry name" value="ARSC"/>
    <property type="match status" value="1"/>
</dbReference>
<dbReference type="NCBIfam" id="TIGR00014">
    <property type="entry name" value="arsC"/>
    <property type="match status" value="1"/>
</dbReference>
<dbReference type="RefSeq" id="WP_061030217.1">
    <property type="nucleotide sequence ID" value="NZ_BSOU01000004.1"/>
</dbReference>
<evidence type="ECO:0000256" key="3">
    <source>
        <dbReference type="PROSITE-ProRule" id="PRU01282"/>
    </source>
</evidence>
<name>A0A2S7XHA4_9GAMM</name>
<protein>
    <recommendedName>
        <fullName evidence="4">Arsenate reductase</fullName>
        <ecNumber evidence="4">1.20.4.1</ecNumber>
    </recommendedName>
</protein>
<reference evidence="6 7" key="2">
    <citation type="submission" date="2016-12" db="EMBL/GenBank/DDBJ databases">
        <title>Diversity of luminous bacteria.</title>
        <authorList>
            <person name="Yoshizawa S."/>
            <person name="Kogure K."/>
        </authorList>
    </citation>
    <scope>NUCLEOTIDE SEQUENCE [LARGE SCALE GENOMIC DNA]</scope>
    <source>
        <strain evidence="6 7">NBRC 105001</strain>
    </source>
</reference>
<comment type="similarity">
    <text evidence="1 3 4">Belongs to the ArsC family.</text>
</comment>
<dbReference type="PANTHER" id="PTHR30041:SF4">
    <property type="entry name" value="ARSENATE REDUCTASE"/>
    <property type="match status" value="1"/>
</dbReference>
<dbReference type="OrthoDB" id="9790554at2"/>
<accession>A0A2S7XHA4</accession>
<evidence type="ECO:0000313" key="8">
    <source>
        <dbReference type="Proteomes" id="UP001156660"/>
    </source>
</evidence>
<dbReference type="Pfam" id="PF03960">
    <property type="entry name" value="ArsC"/>
    <property type="match status" value="1"/>
</dbReference>
<evidence type="ECO:0000313" key="7">
    <source>
        <dbReference type="Proteomes" id="UP000239273"/>
    </source>
</evidence>
<dbReference type="Gene3D" id="3.40.30.10">
    <property type="entry name" value="Glutaredoxin"/>
    <property type="match status" value="1"/>
</dbReference>
<evidence type="ECO:0000313" key="6">
    <source>
        <dbReference type="EMBL" id="PQJ92782.1"/>
    </source>
</evidence>
<dbReference type="Proteomes" id="UP001156660">
    <property type="component" value="Unassembled WGS sequence"/>
</dbReference>
<keyword evidence="2 4" id="KW-0560">Oxidoreductase</keyword>
<dbReference type="Proteomes" id="UP000239273">
    <property type="component" value="Unassembled WGS sequence"/>
</dbReference>
<comment type="caution">
    <text evidence="6">The sequence shown here is derived from an EMBL/GenBank/DDBJ whole genome shotgun (WGS) entry which is preliminary data.</text>
</comment>
<dbReference type="InterPro" id="IPR036249">
    <property type="entry name" value="Thioredoxin-like_sf"/>
</dbReference>
<comment type="catalytic activity">
    <reaction evidence="4">
        <text>[glutaredoxin]-dithiol + arsenate + glutathione + H(+) = glutathionyl-S-S-[glutaredoxin] + arsenite + H2O</text>
        <dbReference type="Rhea" id="RHEA:22016"/>
        <dbReference type="Rhea" id="RHEA-COMP:10729"/>
        <dbReference type="Rhea" id="RHEA-COMP:17668"/>
        <dbReference type="ChEBI" id="CHEBI:15377"/>
        <dbReference type="ChEBI" id="CHEBI:15378"/>
        <dbReference type="ChEBI" id="CHEBI:29242"/>
        <dbReference type="ChEBI" id="CHEBI:29950"/>
        <dbReference type="ChEBI" id="CHEBI:48597"/>
        <dbReference type="ChEBI" id="CHEBI:57925"/>
        <dbReference type="ChEBI" id="CHEBI:146199"/>
        <dbReference type="EC" id="1.20.4.1"/>
    </reaction>
</comment>
<evidence type="ECO:0000256" key="2">
    <source>
        <dbReference type="ARBA" id="ARBA00023002"/>
    </source>
</evidence>
<evidence type="ECO:0000256" key="1">
    <source>
        <dbReference type="ARBA" id="ARBA00007198"/>
    </source>
</evidence>
<dbReference type="PANTHER" id="PTHR30041">
    <property type="entry name" value="ARSENATE REDUCTASE"/>
    <property type="match status" value="1"/>
</dbReference>
<dbReference type="EMBL" id="MSCP01000001">
    <property type="protein sequence ID" value="PQJ92782.1"/>
    <property type="molecule type" value="Genomic_DNA"/>
</dbReference>
<dbReference type="InterPro" id="IPR006659">
    <property type="entry name" value="Arsenate_reductase"/>
</dbReference>
<organism evidence="6 7">
    <name type="scientific">Aliivibrio sifiae</name>
    <dbReference type="NCBI Taxonomy" id="566293"/>
    <lineage>
        <taxon>Bacteria</taxon>
        <taxon>Pseudomonadati</taxon>
        <taxon>Pseudomonadota</taxon>
        <taxon>Gammaproteobacteria</taxon>
        <taxon>Vibrionales</taxon>
        <taxon>Vibrionaceae</taxon>
        <taxon>Aliivibrio</taxon>
    </lineage>
</organism>
<evidence type="ECO:0000313" key="5">
    <source>
        <dbReference type="EMBL" id="GLR74864.1"/>
    </source>
</evidence>
<sequence>MSVIIYHNPRCSKSRETLALLEEKGITPNVVKYLEETPNIDELKTLYSQLGFTSVRDMMRTKEAEYKEQNLGDNTVTDEQLFEAMTLTPKLIERPIVVNNNKAKMGRPPEQVLEIL</sequence>